<dbReference type="Proteomes" id="UP000693970">
    <property type="component" value="Unassembled WGS sequence"/>
</dbReference>
<protein>
    <submittedName>
        <fullName evidence="2">Uncharacterized protein</fullName>
    </submittedName>
</protein>
<name>A0A9K3KEY5_9STRA</name>
<accession>A0A9K3KEY5</accession>
<proteinExistence type="predicted"/>
<dbReference type="AlphaFoldDB" id="A0A9K3KEY5"/>
<keyword evidence="1" id="KW-0472">Membrane</keyword>
<evidence type="ECO:0000313" key="3">
    <source>
        <dbReference type="Proteomes" id="UP000693970"/>
    </source>
</evidence>
<keyword evidence="3" id="KW-1185">Reference proteome</keyword>
<evidence type="ECO:0000313" key="2">
    <source>
        <dbReference type="EMBL" id="KAG7341823.1"/>
    </source>
</evidence>
<dbReference type="OrthoDB" id="415665at2759"/>
<gene>
    <name evidence="2" type="ORF">IV203_006915</name>
</gene>
<reference evidence="2" key="2">
    <citation type="submission" date="2021-04" db="EMBL/GenBank/DDBJ databases">
        <authorList>
            <person name="Podell S."/>
        </authorList>
    </citation>
    <scope>NUCLEOTIDE SEQUENCE</scope>
    <source>
        <strain evidence="2">Hildebrandi</strain>
    </source>
</reference>
<keyword evidence="1" id="KW-0812">Transmembrane</keyword>
<organism evidence="2 3">
    <name type="scientific">Nitzschia inconspicua</name>
    <dbReference type="NCBI Taxonomy" id="303405"/>
    <lineage>
        <taxon>Eukaryota</taxon>
        <taxon>Sar</taxon>
        <taxon>Stramenopiles</taxon>
        <taxon>Ochrophyta</taxon>
        <taxon>Bacillariophyta</taxon>
        <taxon>Bacillariophyceae</taxon>
        <taxon>Bacillariophycidae</taxon>
        <taxon>Bacillariales</taxon>
        <taxon>Bacillariaceae</taxon>
        <taxon>Nitzschia</taxon>
    </lineage>
</organism>
<dbReference type="EMBL" id="JAGRRH010000025">
    <property type="protein sequence ID" value="KAG7341823.1"/>
    <property type="molecule type" value="Genomic_DNA"/>
</dbReference>
<evidence type="ECO:0000256" key="1">
    <source>
        <dbReference type="SAM" id="Phobius"/>
    </source>
</evidence>
<keyword evidence="1" id="KW-1133">Transmembrane helix</keyword>
<sequence length="577" mass="64870">MNLDNCTEVVVGGGWAGVYSLYRRVMDDPSRASSACLMEASWRIGGRTYSVPINHTKIPFVQDVGAYRFTPDMHMVGDLIMHQLDLPTECYQATCPSAEDDFPKPFMFNYSAPLRRIVDPTTKLPSGYATAIHRMVEELQDLGVQVFTQTKLIHFDLMESKENNEVNTNLRLTFQDTTTGSIQTIPGNVTANPIDMLLLNLPRNKLFDVKGVQESLSPRSKQTIECIVFDTPSDLFGDETQKEIASAKHYSTNLGKAYLFYKNAFWRSKLNETVGTWPPDVGFAAALTPEGVRLNVRWHDGPVVCEEKSDDDPPSDSCMGLLETYYSVSNETFYSSLPTSYDEPLGSVWETDGPEARALLQQAHTALVHSLKPLLEEDGIDSASLEPPAGLIVGIWHRPNEEFPFGRGYTAPTKVLYYPTESGLPDQACGVPGLTDDTYRDIVLQPWKEKYISGRKASNSIRDRIFLVNNDYSCLDVRYYWGDWAEESLLQAERAMLLLGMSPPSWLLNKDYYHTNVVEKVYISHREMLPTRTSNVENNILKWVVLPTALVITIATLIALVRKRTGGKRQGEYTSIP</sequence>
<reference evidence="2" key="1">
    <citation type="journal article" date="2021" name="Sci. Rep.">
        <title>Diploid genomic architecture of Nitzschia inconspicua, an elite biomass production diatom.</title>
        <authorList>
            <person name="Oliver A."/>
            <person name="Podell S."/>
            <person name="Pinowska A."/>
            <person name="Traller J.C."/>
            <person name="Smith S.R."/>
            <person name="McClure R."/>
            <person name="Beliaev A."/>
            <person name="Bohutskyi P."/>
            <person name="Hill E.A."/>
            <person name="Rabines A."/>
            <person name="Zheng H."/>
            <person name="Allen L.Z."/>
            <person name="Kuo A."/>
            <person name="Grigoriev I.V."/>
            <person name="Allen A.E."/>
            <person name="Hazlebeck D."/>
            <person name="Allen E.E."/>
        </authorList>
    </citation>
    <scope>NUCLEOTIDE SEQUENCE</scope>
    <source>
        <strain evidence="2">Hildebrandi</strain>
    </source>
</reference>
<feature type="transmembrane region" description="Helical" evidence="1">
    <location>
        <begin position="540"/>
        <end position="561"/>
    </location>
</feature>
<comment type="caution">
    <text evidence="2">The sequence shown here is derived from an EMBL/GenBank/DDBJ whole genome shotgun (WGS) entry which is preliminary data.</text>
</comment>